<organism evidence="2 3">
    <name type="scientific">Austropuccinia psidii MF-1</name>
    <dbReference type="NCBI Taxonomy" id="1389203"/>
    <lineage>
        <taxon>Eukaryota</taxon>
        <taxon>Fungi</taxon>
        <taxon>Dikarya</taxon>
        <taxon>Basidiomycota</taxon>
        <taxon>Pucciniomycotina</taxon>
        <taxon>Pucciniomycetes</taxon>
        <taxon>Pucciniales</taxon>
        <taxon>Sphaerophragmiaceae</taxon>
        <taxon>Austropuccinia</taxon>
    </lineage>
</organism>
<protein>
    <recommendedName>
        <fullName evidence="1">Retrovirus-related Pol polyprotein from transposon TNT 1-94-like beta-barrel domain-containing protein</fullName>
    </recommendedName>
</protein>
<reference evidence="2" key="1">
    <citation type="submission" date="2021-03" db="EMBL/GenBank/DDBJ databases">
        <title>Draft genome sequence of rust myrtle Austropuccinia psidii MF-1, a brazilian biotype.</title>
        <authorList>
            <person name="Quecine M.C."/>
            <person name="Pachon D.M.R."/>
            <person name="Bonatelli M.L."/>
            <person name="Correr F.H."/>
            <person name="Franceschini L.M."/>
            <person name="Leite T.F."/>
            <person name="Margarido G.R.A."/>
            <person name="Almeida C.A."/>
            <person name="Ferrarezi J.A."/>
            <person name="Labate C.A."/>
        </authorList>
    </citation>
    <scope>NUCLEOTIDE SEQUENCE</scope>
    <source>
        <strain evidence="2">MF-1</strain>
    </source>
</reference>
<feature type="domain" description="Retrovirus-related Pol polyprotein from transposon TNT 1-94-like beta-barrel" evidence="1">
    <location>
        <begin position="116"/>
        <end position="193"/>
    </location>
</feature>
<accession>A0A9Q3BGX3</accession>
<proteinExistence type="predicted"/>
<dbReference type="EMBL" id="AVOT02000923">
    <property type="protein sequence ID" value="MBW0464975.1"/>
    <property type="molecule type" value="Genomic_DNA"/>
</dbReference>
<evidence type="ECO:0000313" key="3">
    <source>
        <dbReference type="Proteomes" id="UP000765509"/>
    </source>
</evidence>
<evidence type="ECO:0000313" key="2">
    <source>
        <dbReference type="EMBL" id="MBW0464975.1"/>
    </source>
</evidence>
<dbReference type="AlphaFoldDB" id="A0A9Q3BGX3"/>
<dbReference type="Proteomes" id="UP000765509">
    <property type="component" value="Unassembled WGS sequence"/>
</dbReference>
<dbReference type="InterPro" id="IPR054722">
    <property type="entry name" value="PolX-like_BBD"/>
</dbReference>
<gene>
    <name evidence="2" type="ORF">O181_004690</name>
</gene>
<evidence type="ECO:0000259" key="1">
    <source>
        <dbReference type="Pfam" id="PF22936"/>
    </source>
</evidence>
<sequence>MAESNTDQYISSVPILTGTNFSDWYGFITIFLKSKALLNVCKKSLDPKALTTLSNKWKKSSYEAVNIISSRECFAEHPHLRPPQQENKRKAGPNQSPAAQAFITGNNLPLPGQFLIVDCGATHHMFSSKKMVSSFKESLDIQASTGDSSSSLRAKAAGMVSILCHGKVLSLKNCLYVPKLNRNLISLLELCQDNMLIKRTENSFTLESDGNQILKGTIVNNLMQLAYYLPTALMTQSPINLAIPGKLLSNLWGSLLFRRTFGSAKSIKQPCYLSKMNLNI</sequence>
<keyword evidence="3" id="KW-1185">Reference proteome</keyword>
<dbReference type="OrthoDB" id="3251181at2759"/>
<comment type="caution">
    <text evidence="2">The sequence shown here is derived from an EMBL/GenBank/DDBJ whole genome shotgun (WGS) entry which is preliminary data.</text>
</comment>
<name>A0A9Q3BGX3_9BASI</name>
<dbReference type="Pfam" id="PF22936">
    <property type="entry name" value="Pol_BBD"/>
    <property type="match status" value="1"/>
</dbReference>